<evidence type="ECO:0000256" key="6">
    <source>
        <dbReference type="ARBA" id="ARBA00022643"/>
    </source>
</evidence>
<dbReference type="EMBL" id="JBHRYB010000005">
    <property type="protein sequence ID" value="MFC3679671.1"/>
    <property type="molecule type" value="Genomic_DNA"/>
</dbReference>
<dbReference type="GO" id="GO:0106430">
    <property type="term" value="F:dihydroorotate dehydrogenase (quinone) activity"/>
    <property type="evidence" value="ECO:0007669"/>
    <property type="project" value="UniProtKB-EC"/>
</dbReference>
<feature type="binding site" evidence="11">
    <location>
        <position position="88"/>
    </location>
    <ligand>
        <name>FMN</name>
        <dbReference type="ChEBI" id="CHEBI:58210"/>
    </ligand>
</feature>
<keyword evidence="6 11" id="KW-0288">FMN</keyword>
<organism evidence="13 14">
    <name type="scientific">Bacterioplanoides pacificum</name>
    <dbReference type="NCBI Taxonomy" id="1171596"/>
    <lineage>
        <taxon>Bacteria</taxon>
        <taxon>Pseudomonadati</taxon>
        <taxon>Pseudomonadota</taxon>
        <taxon>Gammaproteobacteria</taxon>
        <taxon>Oceanospirillales</taxon>
        <taxon>Oceanospirillaceae</taxon>
        <taxon>Bacterioplanoides</taxon>
    </lineage>
</organism>
<keyword evidence="11" id="KW-1003">Cell membrane</keyword>
<feature type="binding site" evidence="11">
    <location>
        <begin position="319"/>
        <end position="320"/>
    </location>
    <ligand>
        <name>FMN</name>
        <dbReference type="ChEBI" id="CHEBI:58210"/>
    </ligand>
</feature>
<dbReference type="NCBIfam" id="TIGR01036">
    <property type="entry name" value="pyrD_sub2"/>
    <property type="match status" value="1"/>
</dbReference>
<keyword evidence="14" id="KW-1185">Reference proteome</keyword>
<evidence type="ECO:0000256" key="10">
    <source>
        <dbReference type="ARBA" id="ARBA00048639"/>
    </source>
</evidence>
<feature type="binding site" evidence="11">
    <location>
        <position position="174"/>
    </location>
    <ligand>
        <name>FMN</name>
        <dbReference type="ChEBI" id="CHEBI:58210"/>
    </ligand>
</feature>
<evidence type="ECO:0000313" key="14">
    <source>
        <dbReference type="Proteomes" id="UP001595722"/>
    </source>
</evidence>
<feature type="domain" description="Dihydroorotate dehydrogenase catalytic" evidence="12">
    <location>
        <begin position="49"/>
        <end position="338"/>
    </location>
</feature>
<dbReference type="PIRSF" id="PIRSF000164">
    <property type="entry name" value="DHO_oxidase"/>
    <property type="match status" value="1"/>
</dbReference>
<dbReference type="PROSITE" id="PS00911">
    <property type="entry name" value="DHODEHASE_1"/>
    <property type="match status" value="1"/>
</dbReference>
<proteinExistence type="inferred from homology"/>
<keyword evidence="9 11" id="KW-0472">Membrane</keyword>
<feature type="binding site" evidence="11">
    <location>
        <begin position="113"/>
        <end position="117"/>
    </location>
    <ligand>
        <name>substrate</name>
    </ligand>
</feature>
<comment type="similarity">
    <text evidence="4 11">Belongs to the dihydroorotate dehydrogenase family. Type 2 subfamily.</text>
</comment>
<dbReference type="InterPro" id="IPR013785">
    <property type="entry name" value="Aldolase_TIM"/>
</dbReference>
<keyword evidence="5 11" id="KW-0285">Flavoprotein</keyword>
<dbReference type="EC" id="1.3.5.2" evidence="11"/>
<evidence type="ECO:0000256" key="7">
    <source>
        <dbReference type="ARBA" id="ARBA00022975"/>
    </source>
</evidence>
<feature type="binding site" evidence="11">
    <location>
        <begin position="64"/>
        <end position="68"/>
    </location>
    <ligand>
        <name>FMN</name>
        <dbReference type="ChEBI" id="CHEBI:58210"/>
    </ligand>
</feature>
<feature type="binding site" evidence="11">
    <location>
        <position position="68"/>
    </location>
    <ligand>
        <name>substrate</name>
    </ligand>
</feature>
<comment type="cofactor">
    <cofactor evidence="11">
        <name>FMN</name>
        <dbReference type="ChEBI" id="CHEBI:58210"/>
    </cofactor>
    <text evidence="11">Binds 1 FMN per subunit.</text>
</comment>
<name>A0ABV7VSD2_9GAMM</name>
<keyword evidence="8 11" id="KW-0560">Oxidoreductase</keyword>
<dbReference type="InterPro" id="IPR005720">
    <property type="entry name" value="Dihydroorotate_DH_cat"/>
</dbReference>
<dbReference type="InterPro" id="IPR001295">
    <property type="entry name" value="Dihydroorotate_DH_CS"/>
</dbReference>
<evidence type="ECO:0000256" key="9">
    <source>
        <dbReference type="ARBA" id="ARBA00023136"/>
    </source>
</evidence>
<dbReference type="Proteomes" id="UP001595722">
    <property type="component" value="Unassembled WGS sequence"/>
</dbReference>
<dbReference type="CDD" id="cd04738">
    <property type="entry name" value="DHOD_2_like"/>
    <property type="match status" value="1"/>
</dbReference>
<evidence type="ECO:0000256" key="4">
    <source>
        <dbReference type="ARBA" id="ARBA00005359"/>
    </source>
</evidence>
<reference evidence="14" key="1">
    <citation type="journal article" date="2019" name="Int. J. Syst. Evol. Microbiol.">
        <title>The Global Catalogue of Microorganisms (GCM) 10K type strain sequencing project: providing services to taxonomists for standard genome sequencing and annotation.</title>
        <authorList>
            <consortium name="The Broad Institute Genomics Platform"/>
            <consortium name="The Broad Institute Genome Sequencing Center for Infectious Disease"/>
            <person name="Wu L."/>
            <person name="Ma J."/>
        </authorList>
    </citation>
    <scope>NUCLEOTIDE SEQUENCE [LARGE SCALE GENOMIC DNA]</scope>
    <source>
        <strain evidence="14">KCTC 42424</strain>
    </source>
</reference>
<dbReference type="NCBIfam" id="NF003646">
    <property type="entry name" value="PRK05286.1-4"/>
    <property type="match status" value="1"/>
</dbReference>
<evidence type="ECO:0000256" key="5">
    <source>
        <dbReference type="ARBA" id="ARBA00022630"/>
    </source>
</evidence>
<feature type="binding site" evidence="11">
    <location>
        <position position="141"/>
    </location>
    <ligand>
        <name>FMN</name>
        <dbReference type="ChEBI" id="CHEBI:58210"/>
    </ligand>
</feature>
<dbReference type="RefSeq" id="WP_376865421.1">
    <property type="nucleotide sequence ID" value="NZ_JBHRYB010000005.1"/>
</dbReference>
<dbReference type="NCBIfam" id="NF003645">
    <property type="entry name" value="PRK05286.1-2"/>
    <property type="match status" value="1"/>
</dbReference>
<dbReference type="InterPro" id="IPR050074">
    <property type="entry name" value="DHO_dehydrogenase"/>
</dbReference>
<comment type="function">
    <text evidence="1 11">Catalyzes the conversion of dihydroorotate to orotate with quinone as electron acceptor.</text>
</comment>
<feature type="binding site" evidence="11">
    <location>
        <position position="269"/>
    </location>
    <ligand>
        <name>FMN</name>
        <dbReference type="ChEBI" id="CHEBI:58210"/>
    </ligand>
</feature>
<accession>A0ABV7VSD2</accession>
<dbReference type="NCBIfam" id="NF003644">
    <property type="entry name" value="PRK05286.1-1"/>
    <property type="match status" value="1"/>
</dbReference>
<evidence type="ECO:0000256" key="8">
    <source>
        <dbReference type="ARBA" id="ARBA00023002"/>
    </source>
</evidence>
<evidence type="ECO:0000259" key="12">
    <source>
        <dbReference type="Pfam" id="PF01180"/>
    </source>
</evidence>
<feature type="binding site" evidence="11">
    <location>
        <position position="174"/>
    </location>
    <ligand>
        <name>substrate</name>
    </ligand>
</feature>
<dbReference type="HAMAP" id="MF_00225">
    <property type="entry name" value="DHO_dh_type2"/>
    <property type="match status" value="1"/>
</dbReference>
<feature type="binding site" evidence="11">
    <location>
        <position position="218"/>
    </location>
    <ligand>
        <name>FMN</name>
        <dbReference type="ChEBI" id="CHEBI:58210"/>
    </ligand>
</feature>
<feature type="binding site" evidence="11">
    <location>
        <begin position="247"/>
        <end position="248"/>
    </location>
    <ligand>
        <name>substrate</name>
    </ligand>
</feature>
<dbReference type="PANTHER" id="PTHR48109">
    <property type="entry name" value="DIHYDROOROTATE DEHYDROGENASE (QUINONE), MITOCHONDRIAL-RELATED"/>
    <property type="match status" value="1"/>
</dbReference>
<evidence type="ECO:0000256" key="1">
    <source>
        <dbReference type="ARBA" id="ARBA00003125"/>
    </source>
</evidence>
<feature type="binding site" evidence="11">
    <location>
        <position position="298"/>
    </location>
    <ligand>
        <name>FMN</name>
        <dbReference type="ChEBI" id="CHEBI:58210"/>
    </ligand>
</feature>
<evidence type="ECO:0000256" key="11">
    <source>
        <dbReference type="HAMAP-Rule" id="MF_00225"/>
    </source>
</evidence>
<comment type="subunit">
    <text evidence="11">Monomer.</text>
</comment>
<comment type="pathway">
    <text evidence="3 11">Pyrimidine metabolism; UMP biosynthesis via de novo pathway; orotate from (S)-dihydroorotate (quinone route): step 1/1.</text>
</comment>
<dbReference type="SUPFAM" id="SSF51395">
    <property type="entry name" value="FMN-linked oxidoreductases"/>
    <property type="match status" value="1"/>
</dbReference>
<feature type="binding site" evidence="11">
    <location>
        <position position="179"/>
    </location>
    <ligand>
        <name>substrate</name>
    </ligand>
</feature>
<comment type="subcellular location">
    <subcellularLocation>
        <location evidence="11">Cell membrane</location>
        <topology evidence="11">Peripheral membrane protein</topology>
    </subcellularLocation>
    <subcellularLocation>
        <location evidence="2">Membrane</location>
    </subcellularLocation>
</comment>
<feature type="binding site" evidence="11">
    <location>
        <position position="246"/>
    </location>
    <ligand>
        <name>FMN</name>
        <dbReference type="ChEBI" id="CHEBI:58210"/>
    </ligand>
</feature>
<evidence type="ECO:0000256" key="3">
    <source>
        <dbReference type="ARBA" id="ARBA00005161"/>
    </source>
</evidence>
<dbReference type="PANTHER" id="PTHR48109:SF4">
    <property type="entry name" value="DIHYDROOROTATE DEHYDROGENASE (QUINONE), MITOCHONDRIAL"/>
    <property type="match status" value="1"/>
</dbReference>
<evidence type="ECO:0000313" key="13">
    <source>
        <dbReference type="EMBL" id="MFC3679671.1"/>
    </source>
</evidence>
<dbReference type="Gene3D" id="3.20.20.70">
    <property type="entry name" value="Aldolase class I"/>
    <property type="match status" value="1"/>
</dbReference>
<evidence type="ECO:0000256" key="2">
    <source>
        <dbReference type="ARBA" id="ARBA00004370"/>
    </source>
</evidence>
<dbReference type="Pfam" id="PF01180">
    <property type="entry name" value="DHO_dh"/>
    <property type="match status" value="1"/>
</dbReference>
<comment type="caution">
    <text evidence="13">The sequence shown here is derived from an EMBL/GenBank/DDBJ whole genome shotgun (WGS) entry which is preliminary data.</text>
</comment>
<feature type="active site" description="Nucleophile" evidence="11">
    <location>
        <position position="177"/>
    </location>
</feature>
<dbReference type="InterPro" id="IPR005719">
    <property type="entry name" value="Dihydroorotate_DH_2"/>
</dbReference>
<sequence length="341" mass="36902">MADWYGLTRQLFFRLSGETSHELGLDMLGAGERLGLLQYLAPQVAGLPRTVAGIEFPNPVGLAAGLDKNGDYIDAFARLGFGFIEIGTITPRPQPGNPKPRLFRIPERRAIINRMGFNNKGVDHLVEQVKKAKYNGVLGINIGKNFDTPVENATADYLICLEKVYEHATYITVNISSPNTPGLRTLQYGDALKELLQPIKQRQQELAEEHGYKPVFVKIAPDMDEDEVEMVAQTLIDTNIDGVIATNTTLSRDGVEGLKHGDEAGGLSGAPVEDLATETVERLVKALDGKLPVIGVGGILDGKGAVEKMEAGAELVQVYSGFIYRGPELVGECVDAIAAMN</sequence>
<gene>
    <name evidence="11" type="primary">pyrD</name>
    <name evidence="13" type="ORF">ACFOMG_06060</name>
</gene>
<dbReference type="NCBIfam" id="NF003652">
    <property type="entry name" value="PRK05286.2-5"/>
    <property type="match status" value="1"/>
</dbReference>
<dbReference type="PROSITE" id="PS00912">
    <property type="entry name" value="DHODEHASE_2"/>
    <property type="match status" value="1"/>
</dbReference>
<protein>
    <recommendedName>
        <fullName evidence="11">Dihydroorotate dehydrogenase (quinone)</fullName>
        <ecNumber evidence="11">1.3.5.2</ecNumber>
    </recommendedName>
    <alternativeName>
        <fullName evidence="11">DHOdehase</fullName>
        <shortName evidence="11">DHOD</shortName>
        <shortName evidence="11">DHODase</shortName>
    </alternativeName>
    <alternativeName>
        <fullName evidence="11">Dihydroorotate oxidase</fullName>
    </alternativeName>
</protein>
<keyword evidence="7 11" id="KW-0665">Pyrimidine biosynthesis</keyword>
<comment type="catalytic activity">
    <reaction evidence="10 11">
        <text>(S)-dihydroorotate + a quinone = orotate + a quinol</text>
        <dbReference type="Rhea" id="RHEA:30187"/>
        <dbReference type="ChEBI" id="CHEBI:24646"/>
        <dbReference type="ChEBI" id="CHEBI:30839"/>
        <dbReference type="ChEBI" id="CHEBI:30864"/>
        <dbReference type="ChEBI" id="CHEBI:132124"/>
        <dbReference type="EC" id="1.3.5.2"/>
    </reaction>
</comment>
<dbReference type="InterPro" id="IPR012135">
    <property type="entry name" value="Dihydroorotate_DH_1_2"/>
</dbReference>